<evidence type="ECO:0000313" key="2">
    <source>
        <dbReference type="Proteomes" id="UP000249340"/>
    </source>
</evidence>
<dbReference type="AlphaFoldDB" id="A0A345T0T3"/>
<dbReference type="KEGG" id="stri:C7M71_021430"/>
<protein>
    <submittedName>
        <fullName evidence="1">DUF3515 domain-containing protein</fullName>
    </submittedName>
</protein>
<dbReference type="Proteomes" id="UP000249340">
    <property type="component" value="Chromosome"/>
</dbReference>
<reference evidence="2" key="1">
    <citation type="submission" date="2018-07" db="EMBL/GenBank/DDBJ databases">
        <title>Streptacidiphilus bronchialis DSM 106435 chromosome.</title>
        <authorList>
            <person name="Batra D."/>
            <person name="Gulvik C.A."/>
        </authorList>
    </citation>
    <scope>NUCLEOTIDE SEQUENCE [LARGE SCALE GENOMIC DNA]</scope>
    <source>
        <strain evidence="2">DSM 106435</strain>
    </source>
</reference>
<accession>A0A345T0T3</accession>
<organism evidence="1 2">
    <name type="scientific">Peterkaempfera bronchialis</name>
    <dbReference type="NCBI Taxonomy" id="2126346"/>
    <lineage>
        <taxon>Bacteria</taxon>
        <taxon>Bacillati</taxon>
        <taxon>Actinomycetota</taxon>
        <taxon>Actinomycetes</taxon>
        <taxon>Kitasatosporales</taxon>
        <taxon>Streptomycetaceae</taxon>
        <taxon>Peterkaempfera</taxon>
    </lineage>
</organism>
<proteinExistence type="predicted"/>
<dbReference type="InterPro" id="IPR021903">
    <property type="entry name" value="DUF3515"/>
</dbReference>
<dbReference type="EMBL" id="CP031264">
    <property type="protein sequence ID" value="AXI79588.1"/>
    <property type="molecule type" value="Genomic_DNA"/>
</dbReference>
<sequence>MTEFARFRFLPAGAMPRRMLLLSTVLCVLLAGGFLWWRSDGRVPPPVPDARGAALCRALDRALPHSLQGRARRDPQPSSPYTAAWRSDPRTVLKCGVPVPPVLLEQRELDGATVNDVDWLIEKLDGGDYRFTTVERRTTVEVTVRAGAYANPTDVLPQLSDAVAKTVPSRFTQ</sequence>
<gene>
    <name evidence="1" type="ORF">C7M71_021430</name>
</gene>
<dbReference type="Pfam" id="PF12028">
    <property type="entry name" value="DUF3515"/>
    <property type="match status" value="1"/>
</dbReference>
<name>A0A345T0T3_9ACTN</name>
<dbReference type="OrthoDB" id="3213819at2"/>
<evidence type="ECO:0000313" key="1">
    <source>
        <dbReference type="EMBL" id="AXI79588.1"/>
    </source>
</evidence>
<dbReference type="RefSeq" id="WP_111491164.1">
    <property type="nucleotide sequence ID" value="NZ_CP031264.1"/>
</dbReference>
<keyword evidence="2" id="KW-1185">Reference proteome</keyword>